<evidence type="ECO:0000256" key="9">
    <source>
        <dbReference type="HAMAP-Rule" id="MF_00361"/>
    </source>
</evidence>
<keyword evidence="2 9" id="KW-0808">Transferase</keyword>
<proteinExistence type="inferred from homology"/>
<keyword evidence="1 9" id="KW-0963">Cytoplasm</keyword>
<dbReference type="AlphaFoldDB" id="A0A448TVN9"/>
<dbReference type="SUPFAM" id="SSF111331">
    <property type="entry name" value="NAD kinase/diacylglycerol kinase-like"/>
    <property type="match status" value="1"/>
</dbReference>
<evidence type="ECO:0000256" key="2">
    <source>
        <dbReference type="ARBA" id="ARBA00022679"/>
    </source>
</evidence>
<dbReference type="GO" id="GO:0006741">
    <property type="term" value="P:NADP+ biosynthetic process"/>
    <property type="evidence" value="ECO:0007669"/>
    <property type="project" value="UniProtKB-UniRule"/>
</dbReference>
<comment type="cofactor">
    <cofactor evidence="9">
        <name>a divalent metal cation</name>
        <dbReference type="ChEBI" id="CHEBI:60240"/>
    </cofactor>
</comment>
<keyword evidence="7 9" id="KW-0520">NAD</keyword>
<protein>
    <recommendedName>
        <fullName evidence="9">NAD kinase</fullName>
        <ecNumber evidence="9">2.7.1.23</ecNumber>
    </recommendedName>
    <alternativeName>
        <fullName evidence="9">ATP-dependent NAD kinase</fullName>
    </alternativeName>
</protein>
<gene>
    <name evidence="10" type="primary">ppnK</name>
    <name evidence="9" type="synonym">nadK</name>
    <name evidence="10" type="ORF">NCTC12871_01493</name>
</gene>
<reference evidence="10 11" key="1">
    <citation type="submission" date="2018-12" db="EMBL/GenBank/DDBJ databases">
        <authorList>
            <consortium name="Pathogen Informatics"/>
        </authorList>
    </citation>
    <scope>NUCLEOTIDE SEQUENCE [LARGE SCALE GENOMIC DNA]</scope>
    <source>
        <strain evidence="10 11">NCTC12871</strain>
    </source>
</reference>
<feature type="binding site" evidence="9">
    <location>
        <position position="171"/>
    </location>
    <ligand>
        <name>NAD(+)</name>
        <dbReference type="ChEBI" id="CHEBI:57540"/>
    </ligand>
</feature>
<dbReference type="GO" id="GO:0051287">
    <property type="term" value="F:NAD binding"/>
    <property type="evidence" value="ECO:0007669"/>
    <property type="project" value="UniProtKB-ARBA"/>
</dbReference>
<dbReference type="RefSeq" id="WP_126600362.1">
    <property type="nucleotide sequence ID" value="NZ_LR134510.1"/>
</dbReference>
<dbReference type="Gene3D" id="3.40.50.10330">
    <property type="entry name" value="Probable inorganic polyphosphate/atp-NAD kinase, domain 1"/>
    <property type="match status" value="1"/>
</dbReference>
<dbReference type="NCBIfam" id="NF002893">
    <property type="entry name" value="PRK03378.1"/>
    <property type="match status" value="1"/>
</dbReference>
<evidence type="ECO:0000313" key="10">
    <source>
        <dbReference type="EMBL" id="VEJ09994.1"/>
    </source>
</evidence>
<organism evidence="10 11">
    <name type="scientific">Actinobacillus delphinicola</name>
    <dbReference type="NCBI Taxonomy" id="51161"/>
    <lineage>
        <taxon>Bacteria</taxon>
        <taxon>Pseudomonadati</taxon>
        <taxon>Pseudomonadota</taxon>
        <taxon>Gammaproteobacteria</taxon>
        <taxon>Pasteurellales</taxon>
        <taxon>Pasteurellaceae</taxon>
        <taxon>Actinobacillus</taxon>
    </lineage>
</organism>
<feature type="binding site" evidence="9">
    <location>
        <begin position="160"/>
        <end position="161"/>
    </location>
    <ligand>
        <name>NAD(+)</name>
        <dbReference type="ChEBI" id="CHEBI:57540"/>
    </ligand>
</feature>
<dbReference type="InterPro" id="IPR002504">
    <property type="entry name" value="NADK"/>
</dbReference>
<evidence type="ECO:0000256" key="4">
    <source>
        <dbReference type="ARBA" id="ARBA00022777"/>
    </source>
</evidence>
<dbReference type="InterPro" id="IPR017438">
    <property type="entry name" value="ATP-NAD_kinase_N"/>
</dbReference>
<comment type="function">
    <text evidence="9">Involved in the regulation of the intracellular balance of NAD and NADP, and is a key enzyme in the biosynthesis of NADP. Catalyzes specifically the phosphorylation on 2'-hydroxyl of the adenosine moiety of NAD to yield NADP.</text>
</comment>
<dbReference type="NCBIfam" id="NF002306">
    <property type="entry name" value="PRK01231.1"/>
    <property type="match status" value="1"/>
</dbReference>
<dbReference type="Pfam" id="PF20143">
    <property type="entry name" value="NAD_kinase_C"/>
    <property type="match status" value="1"/>
</dbReference>
<name>A0A448TVN9_9PAST</name>
<dbReference type="GO" id="GO:0046872">
    <property type="term" value="F:metal ion binding"/>
    <property type="evidence" value="ECO:0007669"/>
    <property type="project" value="UniProtKB-UniRule"/>
</dbReference>
<dbReference type="InterPro" id="IPR016064">
    <property type="entry name" value="NAD/diacylglycerol_kinase_sf"/>
</dbReference>
<keyword evidence="3 9" id="KW-0547">Nucleotide-binding</keyword>
<comment type="similarity">
    <text evidence="9">Belongs to the NAD kinase family.</text>
</comment>
<dbReference type="HAMAP" id="MF_00361">
    <property type="entry name" value="NAD_kinase"/>
    <property type="match status" value="1"/>
</dbReference>
<dbReference type="FunFam" id="2.60.200.30:FF:000001">
    <property type="entry name" value="NAD kinase"/>
    <property type="match status" value="1"/>
</dbReference>
<sequence>MTTTRHTLTHQSLHKTFHTIGLVGRPRGDNTLRMHKNVFNWLNDRGYKVLVEPEIGNQLHLAPKYIANLQQIGEQAQLVIVIGGDGNMLGKARDFAKYNIPLIGINRGNLGFLTDIDPNQTYTQLEACLERGEFFVEERFLLEVKIEGDDGVYQAACAVNEAVVHPAKIAHMLDFHVYINDKFAFSQRSDGLIIATPTGSTAYSLSAGGPIMTPDLNALALVPMFPHTLSSRPLVIDGDSKVSIRFADHQHSGLEVGCDSQITLNIRPTDVVHIQKSPHKLRLLHLNNYNYYNVLSSKLGWLRNKN</sequence>
<keyword evidence="6 9" id="KW-0521">NADP</keyword>
<dbReference type="PANTHER" id="PTHR20275:SF0">
    <property type="entry name" value="NAD KINASE"/>
    <property type="match status" value="1"/>
</dbReference>
<dbReference type="GO" id="GO:0003951">
    <property type="term" value="F:NAD+ kinase activity"/>
    <property type="evidence" value="ECO:0007669"/>
    <property type="project" value="UniProtKB-UniRule"/>
</dbReference>
<comment type="catalytic activity">
    <reaction evidence="8 9">
        <text>NAD(+) + ATP = ADP + NADP(+) + H(+)</text>
        <dbReference type="Rhea" id="RHEA:18629"/>
        <dbReference type="ChEBI" id="CHEBI:15378"/>
        <dbReference type="ChEBI" id="CHEBI:30616"/>
        <dbReference type="ChEBI" id="CHEBI:57540"/>
        <dbReference type="ChEBI" id="CHEBI:58349"/>
        <dbReference type="ChEBI" id="CHEBI:456216"/>
        <dbReference type="EC" id="2.7.1.23"/>
    </reaction>
</comment>
<dbReference type="OrthoDB" id="9774737at2"/>
<feature type="binding site" evidence="9">
    <location>
        <position position="261"/>
    </location>
    <ligand>
        <name>NAD(+)</name>
        <dbReference type="ChEBI" id="CHEBI:57540"/>
    </ligand>
</feature>
<evidence type="ECO:0000256" key="8">
    <source>
        <dbReference type="ARBA" id="ARBA00047925"/>
    </source>
</evidence>
<feature type="binding site" evidence="9">
    <location>
        <begin position="85"/>
        <end position="86"/>
    </location>
    <ligand>
        <name>NAD(+)</name>
        <dbReference type="ChEBI" id="CHEBI:57540"/>
    </ligand>
</feature>
<comment type="subcellular location">
    <subcellularLocation>
        <location evidence="9">Cytoplasm</location>
    </subcellularLocation>
</comment>
<keyword evidence="4 9" id="KW-0418">Kinase</keyword>
<dbReference type="Proteomes" id="UP000279799">
    <property type="component" value="Chromosome"/>
</dbReference>
<evidence type="ECO:0000256" key="6">
    <source>
        <dbReference type="ARBA" id="ARBA00022857"/>
    </source>
</evidence>
<feature type="binding site" evidence="9">
    <location>
        <position position="188"/>
    </location>
    <ligand>
        <name>NAD(+)</name>
        <dbReference type="ChEBI" id="CHEBI:57540"/>
    </ligand>
</feature>
<dbReference type="Pfam" id="PF01513">
    <property type="entry name" value="NAD_kinase"/>
    <property type="match status" value="1"/>
</dbReference>
<feature type="binding site" evidence="9">
    <location>
        <position position="190"/>
    </location>
    <ligand>
        <name>NAD(+)</name>
        <dbReference type="ChEBI" id="CHEBI:57540"/>
    </ligand>
</feature>
<feature type="active site" description="Proton acceptor" evidence="9">
    <location>
        <position position="85"/>
    </location>
</feature>
<evidence type="ECO:0000256" key="1">
    <source>
        <dbReference type="ARBA" id="ARBA00022490"/>
    </source>
</evidence>
<dbReference type="GO" id="GO:0019674">
    <property type="term" value="P:NAD+ metabolic process"/>
    <property type="evidence" value="ECO:0007669"/>
    <property type="project" value="InterPro"/>
</dbReference>
<feature type="binding site" evidence="9">
    <location>
        <begin position="201"/>
        <end position="206"/>
    </location>
    <ligand>
        <name>NAD(+)</name>
        <dbReference type="ChEBI" id="CHEBI:57540"/>
    </ligand>
</feature>
<evidence type="ECO:0000313" key="11">
    <source>
        <dbReference type="Proteomes" id="UP000279799"/>
    </source>
</evidence>
<comment type="caution">
    <text evidence="9">Lacks conserved residue(s) required for the propagation of feature annotation.</text>
</comment>
<keyword evidence="11" id="KW-1185">Reference proteome</keyword>
<evidence type="ECO:0000256" key="3">
    <source>
        <dbReference type="ARBA" id="ARBA00022741"/>
    </source>
</evidence>
<accession>A0A448TVN9</accession>
<dbReference type="GO" id="GO:0005737">
    <property type="term" value="C:cytoplasm"/>
    <property type="evidence" value="ECO:0007669"/>
    <property type="project" value="UniProtKB-SubCell"/>
</dbReference>
<dbReference type="PANTHER" id="PTHR20275">
    <property type="entry name" value="NAD KINASE"/>
    <property type="match status" value="1"/>
</dbReference>
<dbReference type="GO" id="GO:0005524">
    <property type="term" value="F:ATP binding"/>
    <property type="evidence" value="ECO:0007669"/>
    <property type="project" value="UniProtKB-KW"/>
</dbReference>
<evidence type="ECO:0000256" key="5">
    <source>
        <dbReference type="ARBA" id="ARBA00022840"/>
    </source>
</evidence>
<keyword evidence="5 9" id="KW-0067">ATP-binding</keyword>
<evidence type="ECO:0000256" key="7">
    <source>
        <dbReference type="ARBA" id="ARBA00023027"/>
    </source>
</evidence>
<dbReference type="KEGG" id="adp:NCTC12871_01493"/>
<dbReference type="Gene3D" id="2.60.200.30">
    <property type="entry name" value="Probable inorganic polyphosphate/atp-NAD kinase, domain 2"/>
    <property type="match status" value="1"/>
</dbReference>
<dbReference type="InterPro" id="IPR017437">
    <property type="entry name" value="ATP-NAD_kinase_PpnK-typ_C"/>
</dbReference>
<dbReference type="NCBIfam" id="NF002579">
    <property type="entry name" value="PRK02231.1"/>
    <property type="match status" value="1"/>
</dbReference>
<dbReference type="EMBL" id="LR134510">
    <property type="protein sequence ID" value="VEJ09994.1"/>
    <property type="molecule type" value="Genomic_DNA"/>
</dbReference>
<dbReference type="EC" id="2.7.1.23" evidence="9"/>